<dbReference type="RefSeq" id="WP_267780377.1">
    <property type="nucleotide sequence ID" value="NZ_CP113089.1"/>
</dbReference>
<sequence length="161" mass="16933">MTPAERAWSWMQPLIAVLCLAVAVASWSLQAAGDYELLPSVQAVITTSFVYPGLALSLAVNHVIVGFRRPPALSAAEKALVVAQAVIAIVLGLTSLDSAALIVGFLLWPLLIVGAVWACALMTGGTIRIRRESRMPVDPRSGDRLGDGPPTAQIPVVSPAR</sequence>
<keyword evidence="2" id="KW-1133">Transmembrane helix</keyword>
<gene>
    <name evidence="3" type="ORF">OVN18_08940</name>
</gene>
<name>A0A9E8S7Z9_9MICO</name>
<keyword evidence="4" id="KW-1185">Reference proteome</keyword>
<dbReference type="EMBL" id="CP113089">
    <property type="protein sequence ID" value="WAB80693.1"/>
    <property type="molecule type" value="Genomic_DNA"/>
</dbReference>
<keyword evidence="2" id="KW-0812">Transmembrane</keyword>
<evidence type="ECO:0000313" key="3">
    <source>
        <dbReference type="EMBL" id="WAB80693.1"/>
    </source>
</evidence>
<feature type="transmembrane region" description="Helical" evidence="2">
    <location>
        <begin position="79"/>
        <end position="96"/>
    </location>
</feature>
<evidence type="ECO:0000256" key="1">
    <source>
        <dbReference type="SAM" id="MobiDB-lite"/>
    </source>
</evidence>
<dbReference type="Proteomes" id="UP001164706">
    <property type="component" value="Chromosome"/>
</dbReference>
<evidence type="ECO:0000313" key="4">
    <source>
        <dbReference type="Proteomes" id="UP001164706"/>
    </source>
</evidence>
<proteinExistence type="predicted"/>
<protein>
    <submittedName>
        <fullName evidence="3">Uncharacterized protein</fullName>
    </submittedName>
</protein>
<keyword evidence="2" id="KW-0472">Membrane</keyword>
<dbReference type="KEGG" id="mdb:OVN18_08940"/>
<feature type="transmembrane region" description="Helical" evidence="2">
    <location>
        <begin position="41"/>
        <end position="67"/>
    </location>
</feature>
<feature type="compositionally biased region" description="Basic and acidic residues" evidence="1">
    <location>
        <begin position="133"/>
        <end position="146"/>
    </location>
</feature>
<dbReference type="AlphaFoldDB" id="A0A9E8S7Z9"/>
<evidence type="ECO:0000256" key="2">
    <source>
        <dbReference type="SAM" id="Phobius"/>
    </source>
</evidence>
<accession>A0A9E8S7Z9</accession>
<feature type="region of interest" description="Disordered" evidence="1">
    <location>
        <begin position="133"/>
        <end position="161"/>
    </location>
</feature>
<organism evidence="3 4">
    <name type="scientific">Microcella daejeonensis</name>
    <dbReference type="NCBI Taxonomy" id="2994971"/>
    <lineage>
        <taxon>Bacteria</taxon>
        <taxon>Bacillati</taxon>
        <taxon>Actinomycetota</taxon>
        <taxon>Actinomycetes</taxon>
        <taxon>Micrococcales</taxon>
        <taxon>Microbacteriaceae</taxon>
        <taxon>Microcella</taxon>
    </lineage>
</organism>
<reference evidence="3" key="1">
    <citation type="submission" date="2022-11" db="EMBL/GenBank/DDBJ databases">
        <title>Description of Microcella daejonensis nov. sp, isolated from riverside soil.</title>
        <authorList>
            <person name="Molina K.M."/>
            <person name="Kim S.B."/>
        </authorList>
    </citation>
    <scope>NUCLEOTIDE SEQUENCE</scope>
    <source>
        <strain evidence="3">MMS21-STM12</strain>
    </source>
</reference>
<feature type="transmembrane region" description="Helical" evidence="2">
    <location>
        <begin position="102"/>
        <end position="125"/>
    </location>
</feature>